<sequence length="140" mass="15343">MKRFNTAIVRRSRMGIMVLLLLSVLAGCATTGSLPPPERLEYYRATPEQVMQATMASLAERGFVIVYGDHALGDIRASYASRPEWRVEAHVGTAPRGSELRLKGWRGRAGLDVAEFDRLTTAIAERLGEGPLSTNRAMGP</sequence>
<dbReference type="Proteomes" id="UP000199046">
    <property type="component" value="Unassembled WGS sequence"/>
</dbReference>
<dbReference type="AlphaFoldDB" id="A0A1I1LY75"/>
<dbReference type="EMBL" id="FOLY01000005">
    <property type="protein sequence ID" value="SFC75273.1"/>
    <property type="molecule type" value="Genomic_DNA"/>
</dbReference>
<accession>A0A1I1LY75</accession>
<evidence type="ECO:0000313" key="2">
    <source>
        <dbReference type="Proteomes" id="UP000199046"/>
    </source>
</evidence>
<name>A0A1I1LY75_9GAMM</name>
<protein>
    <recommendedName>
        <fullName evidence="3">Beta-barrel assembly machine subunit BamC</fullName>
    </recommendedName>
</protein>
<keyword evidence="2" id="KW-1185">Reference proteome</keyword>
<dbReference type="OrthoDB" id="6184055at2"/>
<evidence type="ECO:0000313" key="1">
    <source>
        <dbReference type="EMBL" id="SFC75273.1"/>
    </source>
</evidence>
<proteinExistence type="predicted"/>
<gene>
    <name evidence="1" type="ORF">SAMN05421848_2635</name>
</gene>
<dbReference type="PROSITE" id="PS51257">
    <property type="entry name" value="PROKAR_LIPOPROTEIN"/>
    <property type="match status" value="1"/>
</dbReference>
<organism evidence="1 2">
    <name type="scientific">Kushneria avicenniae</name>
    <dbReference type="NCBI Taxonomy" id="402385"/>
    <lineage>
        <taxon>Bacteria</taxon>
        <taxon>Pseudomonadati</taxon>
        <taxon>Pseudomonadota</taxon>
        <taxon>Gammaproteobacteria</taxon>
        <taxon>Oceanospirillales</taxon>
        <taxon>Halomonadaceae</taxon>
        <taxon>Kushneria</taxon>
    </lineage>
</organism>
<reference evidence="2" key="1">
    <citation type="submission" date="2016-10" db="EMBL/GenBank/DDBJ databases">
        <authorList>
            <person name="Varghese N."/>
            <person name="Submissions S."/>
        </authorList>
    </citation>
    <scope>NUCLEOTIDE SEQUENCE [LARGE SCALE GENOMIC DNA]</scope>
    <source>
        <strain evidence="2">DSM 23439</strain>
    </source>
</reference>
<dbReference type="STRING" id="402385.SAMN05421848_2635"/>
<evidence type="ECO:0008006" key="3">
    <source>
        <dbReference type="Google" id="ProtNLM"/>
    </source>
</evidence>
<dbReference type="RefSeq" id="WP_090134795.1">
    <property type="nucleotide sequence ID" value="NZ_FOLY01000005.1"/>
</dbReference>